<dbReference type="PANTHER" id="PTHR31560">
    <property type="entry name" value="UPF0652 PROTEIN C16A11.03C-RELATED"/>
    <property type="match status" value="1"/>
</dbReference>
<dbReference type="InterPro" id="IPR000315">
    <property type="entry name" value="Znf_B-box"/>
</dbReference>
<organism evidence="3 5">
    <name type="scientific">Acrasis kona</name>
    <dbReference type="NCBI Taxonomy" id="1008807"/>
    <lineage>
        <taxon>Eukaryota</taxon>
        <taxon>Discoba</taxon>
        <taxon>Heterolobosea</taxon>
        <taxon>Tetramitia</taxon>
        <taxon>Eutetramitia</taxon>
        <taxon>Acrasidae</taxon>
        <taxon>Acrasis</taxon>
    </lineage>
</organism>
<dbReference type="PANTHER" id="PTHR31560:SF0">
    <property type="entry name" value="UPF0652 PROTEIN C22H10.08"/>
    <property type="match status" value="1"/>
</dbReference>
<evidence type="ECO:0000313" key="3">
    <source>
        <dbReference type="EMBL" id="KAL0490091.1"/>
    </source>
</evidence>
<feature type="domain" description="B box-type" evidence="2">
    <location>
        <begin position="31"/>
        <end position="77"/>
    </location>
</feature>
<sequence>MSPPNLPVDNENSMDTSEDDAISENFKTVQQSLGLCIECGDQPASLHCEQCADDFCEVCFQAIHKKGGRKTHVTKPLETYNANKTEVQTELKPTAIKTVTPNSPSTHVIKQVKNQNTDILKRSKYIPMRLDDEERDLLRLLEATMRVSEYTDNVDIISYSSKAKRIVTQIIDVCSILSGLVISSDYKKGQQLLGERTVKDNADFFCRVFEIARRHKIMNPEKMRDAYGKLLYMLMDANLSEVSSVLGFNCQTPILMVHDFLQQRNAIDILNDERIQVATSSDSRQKSKAIDEIAQMYSTHELSEQDIKRCLASIGDNDAFLSQSKHSCDQMISYLTTLFDPEDDRKGASLAIRAGSNGHRLTHSHSTQYYYVLQSLTLWGAVMNNMFELWYLCESDLMDTENYPYRLRDTGQGFNRLQACPRISKAMHRILNTTQNEFKHHWVGSGVIHLGDHNVPNALMFIDKYTQVPRILNPILNCLKQLPVICERDEDVAKYIKESYGGVQELVIRILADFFKGGFNGSGADNYFDAGSCIDGRLTSAWNWCSKIEKKSYYPVFLLTGFVGFDGEF</sequence>
<dbReference type="InterPro" id="IPR038446">
    <property type="entry name" value="CEBP_ZZ_sf"/>
</dbReference>
<keyword evidence="1" id="KW-0479">Metal-binding</keyword>
<dbReference type="Pfam" id="PF09418">
    <property type="entry name" value="DUF2009"/>
    <property type="match status" value="1"/>
</dbReference>
<evidence type="ECO:0000313" key="5">
    <source>
        <dbReference type="Proteomes" id="UP001431209"/>
    </source>
</evidence>
<dbReference type="PROSITE" id="PS50119">
    <property type="entry name" value="ZF_BBOX"/>
    <property type="match status" value="1"/>
</dbReference>
<dbReference type="Gene3D" id="4.10.640.40">
    <property type="entry name" value="Cytoplasmic polyadenylation element-binding protein, ZZ domain"/>
    <property type="match status" value="1"/>
</dbReference>
<evidence type="ECO:0000259" key="2">
    <source>
        <dbReference type="PROSITE" id="PS50119"/>
    </source>
</evidence>
<dbReference type="CDD" id="cd20208">
    <property type="entry name" value="Bbox1_DUF2009"/>
    <property type="match status" value="1"/>
</dbReference>
<dbReference type="AlphaFoldDB" id="A0AAW2ZJV5"/>
<keyword evidence="1" id="KW-0862">Zinc</keyword>
<name>A0AAW2ZJV5_9EUKA</name>
<gene>
    <name evidence="3" type="ORF">AKO1_006737</name>
    <name evidence="4" type="ORF">AKO1_006746</name>
</gene>
<reference evidence="3 5" key="1">
    <citation type="submission" date="2024-03" db="EMBL/GenBank/DDBJ databases">
        <title>The Acrasis kona genome and developmental transcriptomes reveal deep origins of eukaryotic multicellular pathways.</title>
        <authorList>
            <person name="Sheikh S."/>
            <person name="Fu C.-J."/>
            <person name="Brown M.W."/>
            <person name="Baldauf S.L."/>
        </authorList>
    </citation>
    <scope>NUCLEOTIDE SEQUENCE [LARGE SCALE GENOMIC DNA]</scope>
    <source>
        <strain evidence="3 5">ATCC MYA-3509</strain>
    </source>
</reference>
<keyword evidence="1" id="KW-0863">Zinc-finger</keyword>
<dbReference type="InterPro" id="IPR018553">
    <property type="entry name" value="E2_Ub-conjug_enz"/>
</dbReference>
<dbReference type="EMBL" id="JAOPGA020001637">
    <property type="protein sequence ID" value="KAL0490102.1"/>
    <property type="molecule type" value="Genomic_DNA"/>
</dbReference>
<proteinExistence type="predicted"/>
<comment type="caution">
    <text evidence="3">The sequence shown here is derived from an EMBL/GenBank/DDBJ whole genome shotgun (WGS) entry which is preliminary data.</text>
</comment>
<protein>
    <recommendedName>
        <fullName evidence="2">B box-type domain-containing protein</fullName>
    </recommendedName>
</protein>
<dbReference type="SMART" id="SM00336">
    <property type="entry name" value="BBOX"/>
    <property type="match status" value="1"/>
</dbReference>
<accession>A0AAW2ZJV5</accession>
<keyword evidence="5" id="KW-1185">Reference proteome</keyword>
<dbReference type="GO" id="GO:0008270">
    <property type="term" value="F:zinc ion binding"/>
    <property type="evidence" value="ECO:0007669"/>
    <property type="project" value="UniProtKB-KW"/>
</dbReference>
<evidence type="ECO:0000313" key="4">
    <source>
        <dbReference type="EMBL" id="KAL0490102.1"/>
    </source>
</evidence>
<dbReference type="InterPro" id="IPR057668">
    <property type="entry name" value="E2_Ub-conjug_enz_C"/>
</dbReference>
<dbReference type="Pfam" id="PF22586">
    <property type="entry name" value="ANCHR-like_BBOX"/>
    <property type="match status" value="1"/>
</dbReference>
<dbReference type="EMBL" id="JAOPGA020001633">
    <property type="protein sequence ID" value="KAL0490091.1"/>
    <property type="molecule type" value="Genomic_DNA"/>
</dbReference>
<evidence type="ECO:0000256" key="1">
    <source>
        <dbReference type="PROSITE-ProRule" id="PRU00024"/>
    </source>
</evidence>
<dbReference type="Proteomes" id="UP001431209">
    <property type="component" value="Unassembled WGS sequence"/>
</dbReference>